<dbReference type="EMBL" id="FOIS01000007">
    <property type="protein sequence ID" value="SEW32793.1"/>
    <property type="molecule type" value="Genomic_DNA"/>
</dbReference>
<dbReference type="OrthoDB" id="351174at2157"/>
<dbReference type="AlphaFoldDB" id="A0A1I0QYS0"/>
<dbReference type="RefSeq" id="WP_049991489.1">
    <property type="nucleotide sequence ID" value="NZ_FOIS01000007.1"/>
</dbReference>
<sequence>MDRELVAVTYKHAPSERKTIWKQRAIGNVLEEWEDERPTDFERVFYTHDTGWLIDFRVPTDGLGQYGWDTGFDLSVEVDHDLVDQADITDPEYIEALERLALALEDELLAVIEAEQEQSQFSAKEFAALMLYKKEMVNEDRAADALGVKIGTYRGKLGRIRDKIDAAKLTLELTGELEDHNERVRESEGYHSFGDFVDIYEGDEYPVGSKLRNDIIQHIQNIVDLLEHEDGAAHYDSVIERTQERLEVSYHRARYELERAIGKDLVERDGNVVTRPE</sequence>
<reference evidence="2" key="1">
    <citation type="submission" date="2016-10" db="EMBL/GenBank/DDBJ databases">
        <authorList>
            <person name="Varghese N."/>
        </authorList>
    </citation>
    <scope>NUCLEOTIDE SEQUENCE [LARGE SCALE GENOMIC DNA]</scope>
    <source>
        <strain evidence="2">CGMCC 1.12284</strain>
    </source>
</reference>
<dbReference type="Proteomes" id="UP000183275">
    <property type="component" value="Unassembled WGS sequence"/>
</dbReference>
<name>A0A1I0QYS0_9EURY</name>
<dbReference type="STRING" id="1202768.SAMN05216285_4147"/>
<keyword evidence="2" id="KW-1185">Reference proteome</keyword>
<evidence type="ECO:0000313" key="2">
    <source>
        <dbReference type="Proteomes" id="UP000183275"/>
    </source>
</evidence>
<protein>
    <submittedName>
        <fullName evidence="1">Uncharacterized protein</fullName>
    </submittedName>
</protein>
<accession>A0A1I0QYS0</accession>
<organism evidence="1 2">
    <name type="scientific">Natrinema salifodinae</name>
    <dbReference type="NCBI Taxonomy" id="1202768"/>
    <lineage>
        <taxon>Archaea</taxon>
        <taxon>Methanobacteriati</taxon>
        <taxon>Methanobacteriota</taxon>
        <taxon>Stenosarchaea group</taxon>
        <taxon>Halobacteria</taxon>
        <taxon>Halobacteriales</taxon>
        <taxon>Natrialbaceae</taxon>
        <taxon>Natrinema</taxon>
    </lineage>
</organism>
<gene>
    <name evidence="1" type="ORF">SAMN05216285_4147</name>
</gene>
<evidence type="ECO:0000313" key="1">
    <source>
        <dbReference type="EMBL" id="SEW32793.1"/>
    </source>
</evidence>
<proteinExistence type="predicted"/>